<dbReference type="InterPro" id="IPR036388">
    <property type="entry name" value="WH-like_DNA-bd_sf"/>
</dbReference>
<comment type="similarity">
    <text evidence="1 6">Belongs to the sigma-70 factor family. ECF subfamily.</text>
</comment>
<evidence type="ECO:0000313" key="10">
    <source>
        <dbReference type="EMBL" id="MBD3866794.1"/>
    </source>
</evidence>
<evidence type="ECO:0000259" key="8">
    <source>
        <dbReference type="Pfam" id="PF04542"/>
    </source>
</evidence>
<evidence type="ECO:0000256" key="3">
    <source>
        <dbReference type="ARBA" id="ARBA00023082"/>
    </source>
</evidence>
<comment type="caution">
    <text evidence="10">The sequence shown here is derived from an EMBL/GenBank/DDBJ whole genome shotgun (WGS) entry which is preliminary data.</text>
</comment>
<sequence length="242" mass="27418">MLPPAPPTDDPAGGLPSSTGRCRLAGPRGPRRENVGSTPHDRRDEFEEVALPHLDALFNLGLNLTRNRKDAEDLVQEAYLRAYRFFDSYKAGTNIKAWLFRILRNTFINRYRAAKARPEAVDFDKIEAIYDRVVTEEHQSRNPQLSPEDRVLHGVMDETVQDALGELPEEYRSVVLLALVEDMAYKEIAETLSIPIGTVMSRLHRGRKHLQTALLEYARKKGITRKRPSVSNGDGVEERQDG</sequence>
<dbReference type="InterPro" id="IPR013249">
    <property type="entry name" value="RNA_pol_sigma70_r4_t2"/>
</dbReference>
<evidence type="ECO:0000259" key="9">
    <source>
        <dbReference type="Pfam" id="PF08281"/>
    </source>
</evidence>
<keyword evidence="5 6" id="KW-0804">Transcription</keyword>
<dbReference type="InterPro" id="IPR039425">
    <property type="entry name" value="RNA_pol_sigma-70-like"/>
</dbReference>
<proteinExistence type="inferred from homology"/>
<feature type="compositionally biased region" description="Basic and acidic residues" evidence="7">
    <location>
        <begin position="30"/>
        <end position="43"/>
    </location>
</feature>
<feature type="domain" description="RNA polymerase sigma-70 region 2" evidence="8">
    <location>
        <begin position="53"/>
        <end position="115"/>
    </location>
</feature>
<keyword evidence="3 6" id="KW-0731">Sigma factor</keyword>
<dbReference type="Pfam" id="PF08281">
    <property type="entry name" value="Sigma70_r4_2"/>
    <property type="match status" value="1"/>
</dbReference>
<accession>A0A8J7CDH2</accession>
<name>A0A8J7CDH2_9BACT</name>
<dbReference type="InterPro" id="IPR014284">
    <property type="entry name" value="RNA_pol_sigma-70_dom"/>
</dbReference>
<reference evidence="10 11" key="1">
    <citation type="submission" date="2020-08" db="EMBL/GenBank/DDBJ databases">
        <title>Acidobacteriota in marine sediments use diverse sulfur dissimilation pathways.</title>
        <authorList>
            <person name="Wasmund K."/>
        </authorList>
    </citation>
    <scope>NUCLEOTIDE SEQUENCE [LARGE SCALE GENOMIC DNA]</scope>
    <source>
        <strain evidence="10">MAG AM4</strain>
    </source>
</reference>
<dbReference type="PANTHER" id="PTHR43133:SF59">
    <property type="entry name" value="ECF RNA POLYMERASE SIGMA FACTOR SIGR"/>
    <property type="match status" value="1"/>
</dbReference>
<keyword evidence="2 6" id="KW-0805">Transcription regulation</keyword>
<evidence type="ECO:0000313" key="11">
    <source>
        <dbReference type="Proteomes" id="UP000648239"/>
    </source>
</evidence>
<evidence type="ECO:0000256" key="5">
    <source>
        <dbReference type="ARBA" id="ARBA00023163"/>
    </source>
</evidence>
<evidence type="ECO:0000256" key="7">
    <source>
        <dbReference type="SAM" id="MobiDB-lite"/>
    </source>
</evidence>
<dbReference type="AlphaFoldDB" id="A0A8J7CDH2"/>
<organism evidence="10 11">
    <name type="scientific">Candidatus Polarisedimenticola svalbardensis</name>
    <dbReference type="NCBI Taxonomy" id="2886004"/>
    <lineage>
        <taxon>Bacteria</taxon>
        <taxon>Pseudomonadati</taxon>
        <taxon>Acidobacteriota</taxon>
        <taxon>Candidatus Polarisedimenticolia</taxon>
        <taxon>Candidatus Polarisedimenticolales</taxon>
        <taxon>Candidatus Polarisedimenticolaceae</taxon>
        <taxon>Candidatus Polarisedimenticola</taxon>
    </lineage>
</organism>
<dbReference type="GO" id="GO:0006352">
    <property type="term" value="P:DNA-templated transcription initiation"/>
    <property type="evidence" value="ECO:0007669"/>
    <property type="project" value="InterPro"/>
</dbReference>
<dbReference type="PROSITE" id="PS01063">
    <property type="entry name" value="SIGMA70_ECF"/>
    <property type="match status" value="1"/>
</dbReference>
<protein>
    <recommendedName>
        <fullName evidence="6">RNA polymerase sigma factor</fullName>
    </recommendedName>
</protein>
<dbReference type="CDD" id="cd06171">
    <property type="entry name" value="Sigma70_r4"/>
    <property type="match status" value="1"/>
</dbReference>
<evidence type="ECO:0000256" key="6">
    <source>
        <dbReference type="RuleBase" id="RU000716"/>
    </source>
</evidence>
<evidence type="ECO:0000256" key="1">
    <source>
        <dbReference type="ARBA" id="ARBA00010641"/>
    </source>
</evidence>
<evidence type="ECO:0000256" key="4">
    <source>
        <dbReference type="ARBA" id="ARBA00023125"/>
    </source>
</evidence>
<dbReference type="SUPFAM" id="SSF88946">
    <property type="entry name" value="Sigma2 domain of RNA polymerase sigma factors"/>
    <property type="match status" value="1"/>
</dbReference>
<keyword evidence="4 6" id="KW-0238">DNA-binding</keyword>
<dbReference type="Gene3D" id="1.10.10.10">
    <property type="entry name" value="Winged helix-like DNA-binding domain superfamily/Winged helix DNA-binding domain"/>
    <property type="match status" value="1"/>
</dbReference>
<dbReference type="Gene3D" id="1.10.1740.10">
    <property type="match status" value="1"/>
</dbReference>
<dbReference type="InterPro" id="IPR013324">
    <property type="entry name" value="RNA_pol_sigma_r3/r4-like"/>
</dbReference>
<feature type="region of interest" description="Disordered" evidence="7">
    <location>
        <begin position="1"/>
        <end position="43"/>
    </location>
</feature>
<dbReference type="GO" id="GO:0016987">
    <property type="term" value="F:sigma factor activity"/>
    <property type="evidence" value="ECO:0007669"/>
    <property type="project" value="UniProtKB-KW"/>
</dbReference>
<dbReference type="PANTHER" id="PTHR43133">
    <property type="entry name" value="RNA POLYMERASE ECF-TYPE SIGMA FACTO"/>
    <property type="match status" value="1"/>
</dbReference>
<dbReference type="InterPro" id="IPR013325">
    <property type="entry name" value="RNA_pol_sigma_r2"/>
</dbReference>
<dbReference type="SUPFAM" id="SSF88659">
    <property type="entry name" value="Sigma3 and sigma4 domains of RNA polymerase sigma factors"/>
    <property type="match status" value="1"/>
</dbReference>
<dbReference type="InterPro" id="IPR007627">
    <property type="entry name" value="RNA_pol_sigma70_r2"/>
</dbReference>
<dbReference type="GO" id="GO:0003677">
    <property type="term" value="F:DNA binding"/>
    <property type="evidence" value="ECO:0007669"/>
    <property type="project" value="UniProtKB-KW"/>
</dbReference>
<dbReference type="EMBL" id="JACXWD010000003">
    <property type="protein sequence ID" value="MBD3866794.1"/>
    <property type="molecule type" value="Genomic_DNA"/>
</dbReference>
<dbReference type="Proteomes" id="UP000648239">
    <property type="component" value="Unassembled WGS sequence"/>
</dbReference>
<dbReference type="Pfam" id="PF04542">
    <property type="entry name" value="Sigma70_r2"/>
    <property type="match status" value="1"/>
</dbReference>
<dbReference type="InterPro" id="IPR000838">
    <property type="entry name" value="RNA_pol_sigma70_ECF_CS"/>
</dbReference>
<dbReference type="NCBIfam" id="TIGR02937">
    <property type="entry name" value="sigma70-ECF"/>
    <property type="match status" value="1"/>
</dbReference>
<evidence type="ECO:0000256" key="2">
    <source>
        <dbReference type="ARBA" id="ARBA00023015"/>
    </source>
</evidence>
<gene>
    <name evidence="10" type="ORF">IFK94_01610</name>
</gene>
<feature type="domain" description="RNA polymerase sigma factor 70 region 4 type 2" evidence="9">
    <location>
        <begin position="159"/>
        <end position="210"/>
    </location>
</feature>